<keyword evidence="7" id="KW-0418">Kinase</keyword>
<name>A0AAV9IT56_CYACA</name>
<dbReference type="SMART" id="SM00220">
    <property type="entry name" value="S_TKc"/>
    <property type="match status" value="1"/>
</dbReference>
<evidence type="ECO:0000256" key="10">
    <source>
        <dbReference type="ARBA" id="ARBA00048679"/>
    </source>
</evidence>
<dbReference type="EMBL" id="JANCYW010000005">
    <property type="protein sequence ID" value="KAK4535453.1"/>
    <property type="molecule type" value="Genomic_DNA"/>
</dbReference>
<sequence>MPGENLARSRQEEEDEDDSTTDLSPSRASTHPSASLTVPFSVIAQGAEAVLYRTTMFDGQAVVIKERFRKQYRLPELDEQLTRTRMTAEARATAKAWRLSGVHVPALYLVDWQRRWLVFEYIEGPTLRTWLEGEGSERRARIPEAAAPVLRQVGEAVSTLHAADWIHGDLTSSNVLIRRSGSNDGWGEDAHELQAVLIDLGLAFCSSSCNEHHVEDKAVDLYVLERAFRSAHATHADAYTAIVWQAYAQHSRPQDARAVQKRLELVRQRGRKRTMVG</sequence>
<evidence type="ECO:0000256" key="3">
    <source>
        <dbReference type="ARBA" id="ARBA00022527"/>
    </source>
</evidence>
<organism evidence="13 14">
    <name type="scientific">Cyanidium caldarium</name>
    <name type="common">Red alga</name>
    <dbReference type="NCBI Taxonomy" id="2771"/>
    <lineage>
        <taxon>Eukaryota</taxon>
        <taxon>Rhodophyta</taxon>
        <taxon>Bangiophyceae</taxon>
        <taxon>Cyanidiales</taxon>
        <taxon>Cyanidiaceae</taxon>
        <taxon>Cyanidium</taxon>
    </lineage>
</organism>
<dbReference type="InterPro" id="IPR011009">
    <property type="entry name" value="Kinase-like_dom_sf"/>
</dbReference>
<comment type="catalytic activity">
    <reaction evidence="10">
        <text>L-seryl-[protein] + ATP = O-phospho-L-seryl-[protein] + ADP + H(+)</text>
        <dbReference type="Rhea" id="RHEA:17989"/>
        <dbReference type="Rhea" id="RHEA-COMP:9863"/>
        <dbReference type="Rhea" id="RHEA-COMP:11604"/>
        <dbReference type="ChEBI" id="CHEBI:15378"/>
        <dbReference type="ChEBI" id="CHEBI:29999"/>
        <dbReference type="ChEBI" id="CHEBI:30616"/>
        <dbReference type="ChEBI" id="CHEBI:83421"/>
        <dbReference type="ChEBI" id="CHEBI:456216"/>
        <dbReference type="EC" id="2.7.11.1"/>
    </reaction>
</comment>
<dbReference type="GO" id="GO:0000408">
    <property type="term" value="C:EKC/KEOPS complex"/>
    <property type="evidence" value="ECO:0007669"/>
    <property type="project" value="UniProtKB-ARBA"/>
</dbReference>
<dbReference type="GO" id="GO:0004674">
    <property type="term" value="F:protein serine/threonine kinase activity"/>
    <property type="evidence" value="ECO:0007669"/>
    <property type="project" value="UniProtKB-KW"/>
</dbReference>
<evidence type="ECO:0000313" key="13">
    <source>
        <dbReference type="EMBL" id="KAK4535453.1"/>
    </source>
</evidence>
<dbReference type="GO" id="GO:0008033">
    <property type="term" value="P:tRNA processing"/>
    <property type="evidence" value="ECO:0007669"/>
    <property type="project" value="UniProtKB-KW"/>
</dbReference>
<feature type="region of interest" description="Disordered" evidence="11">
    <location>
        <begin position="1"/>
        <end position="33"/>
    </location>
</feature>
<dbReference type="PANTHER" id="PTHR12209">
    <property type="entry name" value="NON-SPECIFIC SERINE/THREONINE PROTEIN KINASE"/>
    <property type="match status" value="1"/>
</dbReference>
<feature type="compositionally biased region" description="Polar residues" evidence="11">
    <location>
        <begin position="23"/>
        <end position="33"/>
    </location>
</feature>
<evidence type="ECO:0000256" key="4">
    <source>
        <dbReference type="ARBA" id="ARBA00022679"/>
    </source>
</evidence>
<dbReference type="GO" id="GO:0070525">
    <property type="term" value="P:tRNA threonylcarbamoyladenosine metabolic process"/>
    <property type="evidence" value="ECO:0007669"/>
    <property type="project" value="TreeGrafter"/>
</dbReference>
<keyword evidence="5" id="KW-0819">tRNA processing</keyword>
<dbReference type="Pfam" id="PF00069">
    <property type="entry name" value="Pkinase"/>
    <property type="match status" value="1"/>
</dbReference>
<keyword evidence="8" id="KW-0067">ATP-binding</keyword>
<comment type="caution">
    <text evidence="13">The sequence shown here is derived from an EMBL/GenBank/DDBJ whole genome shotgun (WGS) entry which is preliminary data.</text>
</comment>
<evidence type="ECO:0000256" key="7">
    <source>
        <dbReference type="ARBA" id="ARBA00022777"/>
    </source>
</evidence>
<comment type="similarity">
    <text evidence="1">Belongs to the protein kinase superfamily. BUD32 family.</text>
</comment>
<dbReference type="InterPro" id="IPR022495">
    <property type="entry name" value="Bud32"/>
</dbReference>
<evidence type="ECO:0000259" key="12">
    <source>
        <dbReference type="PROSITE" id="PS50011"/>
    </source>
</evidence>
<gene>
    <name evidence="13" type="ORF">CDCA_CDCA05G1478</name>
</gene>
<evidence type="ECO:0000256" key="5">
    <source>
        <dbReference type="ARBA" id="ARBA00022694"/>
    </source>
</evidence>
<dbReference type="Gene3D" id="3.30.200.20">
    <property type="entry name" value="Phosphorylase Kinase, domain 1"/>
    <property type="match status" value="1"/>
</dbReference>
<dbReference type="AlphaFoldDB" id="A0AAV9IT56"/>
<dbReference type="Proteomes" id="UP001301350">
    <property type="component" value="Unassembled WGS sequence"/>
</dbReference>
<evidence type="ECO:0000256" key="6">
    <source>
        <dbReference type="ARBA" id="ARBA00022741"/>
    </source>
</evidence>
<evidence type="ECO:0000256" key="9">
    <source>
        <dbReference type="ARBA" id="ARBA00047899"/>
    </source>
</evidence>
<dbReference type="InterPro" id="IPR000719">
    <property type="entry name" value="Prot_kinase_dom"/>
</dbReference>
<dbReference type="FunFam" id="3.30.200.20:FF:000201">
    <property type="entry name" value="TP53-regulating kinase isoform X1"/>
    <property type="match status" value="1"/>
</dbReference>
<keyword evidence="3" id="KW-0723">Serine/threonine-protein kinase</keyword>
<dbReference type="NCBIfam" id="TIGR03724">
    <property type="entry name" value="arch_bud32"/>
    <property type="match status" value="1"/>
</dbReference>
<dbReference type="GO" id="GO:0005829">
    <property type="term" value="C:cytosol"/>
    <property type="evidence" value="ECO:0007669"/>
    <property type="project" value="TreeGrafter"/>
</dbReference>
<protein>
    <recommendedName>
        <fullName evidence="2">non-specific serine/threonine protein kinase</fullName>
        <ecNumber evidence="2">2.7.11.1</ecNumber>
    </recommendedName>
</protein>
<feature type="domain" description="Protein kinase" evidence="12">
    <location>
        <begin position="37"/>
        <end position="277"/>
    </location>
</feature>
<accession>A0AAV9IT56</accession>
<keyword evidence="4" id="KW-0808">Transferase</keyword>
<evidence type="ECO:0000256" key="1">
    <source>
        <dbReference type="ARBA" id="ARBA00010630"/>
    </source>
</evidence>
<comment type="catalytic activity">
    <reaction evidence="9">
        <text>L-threonyl-[protein] + ATP = O-phospho-L-threonyl-[protein] + ADP + H(+)</text>
        <dbReference type="Rhea" id="RHEA:46608"/>
        <dbReference type="Rhea" id="RHEA-COMP:11060"/>
        <dbReference type="Rhea" id="RHEA-COMP:11605"/>
        <dbReference type="ChEBI" id="CHEBI:15378"/>
        <dbReference type="ChEBI" id="CHEBI:30013"/>
        <dbReference type="ChEBI" id="CHEBI:30616"/>
        <dbReference type="ChEBI" id="CHEBI:61977"/>
        <dbReference type="ChEBI" id="CHEBI:456216"/>
        <dbReference type="EC" id="2.7.11.1"/>
    </reaction>
</comment>
<proteinExistence type="inferred from homology"/>
<dbReference type="EC" id="2.7.11.1" evidence="2"/>
<dbReference type="GO" id="GO:0005634">
    <property type="term" value="C:nucleus"/>
    <property type="evidence" value="ECO:0007669"/>
    <property type="project" value="TreeGrafter"/>
</dbReference>
<keyword evidence="6" id="KW-0547">Nucleotide-binding</keyword>
<dbReference type="PANTHER" id="PTHR12209:SF0">
    <property type="entry name" value="EKC_KEOPS COMPLEX SUBUNIT TP53RK"/>
    <property type="match status" value="1"/>
</dbReference>
<dbReference type="Gene3D" id="1.10.510.10">
    <property type="entry name" value="Transferase(Phosphotransferase) domain 1"/>
    <property type="match status" value="1"/>
</dbReference>
<keyword evidence="14" id="KW-1185">Reference proteome</keyword>
<evidence type="ECO:0000256" key="8">
    <source>
        <dbReference type="ARBA" id="ARBA00022840"/>
    </source>
</evidence>
<dbReference type="GO" id="GO:0005524">
    <property type="term" value="F:ATP binding"/>
    <property type="evidence" value="ECO:0007669"/>
    <property type="project" value="UniProtKB-KW"/>
</dbReference>
<evidence type="ECO:0000256" key="2">
    <source>
        <dbReference type="ARBA" id="ARBA00012513"/>
    </source>
</evidence>
<reference evidence="13 14" key="1">
    <citation type="submission" date="2022-07" db="EMBL/GenBank/DDBJ databases">
        <title>Genome-wide signatures of adaptation to extreme environments.</title>
        <authorList>
            <person name="Cho C.H."/>
            <person name="Yoon H.S."/>
        </authorList>
    </citation>
    <scope>NUCLEOTIDE SEQUENCE [LARGE SCALE GENOMIC DNA]</scope>
    <source>
        <strain evidence="13 14">DBV 063 E5</strain>
    </source>
</reference>
<evidence type="ECO:0000256" key="11">
    <source>
        <dbReference type="SAM" id="MobiDB-lite"/>
    </source>
</evidence>
<dbReference type="SUPFAM" id="SSF56112">
    <property type="entry name" value="Protein kinase-like (PK-like)"/>
    <property type="match status" value="1"/>
</dbReference>
<dbReference type="PROSITE" id="PS50011">
    <property type="entry name" value="PROTEIN_KINASE_DOM"/>
    <property type="match status" value="1"/>
</dbReference>
<evidence type="ECO:0000313" key="14">
    <source>
        <dbReference type="Proteomes" id="UP001301350"/>
    </source>
</evidence>